<evidence type="ECO:0000256" key="3">
    <source>
        <dbReference type="ARBA" id="ARBA00022833"/>
    </source>
</evidence>
<dbReference type="GO" id="GO:0016846">
    <property type="term" value="F:carbon-sulfur lyase activity"/>
    <property type="evidence" value="ECO:0007669"/>
    <property type="project" value="InterPro"/>
</dbReference>
<feature type="domain" description="CENP-V/GFA" evidence="4">
    <location>
        <begin position="2"/>
        <end position="111"/>
    </location>
</feature>
<dbReference type="GO" id="GO:0046872">
    <property type="term" value="F:metal ion binding"/>
    <property type="evidence" value="ECO:0007669"/>
    <property type="project" value="UniProtKB-KW"/>
</dbReference>
<comment type="caution">
    <text evidence="5">The sequence shown here is derived from an EMBL/GenBank/DDBJ whole genome shotgun (WGS) entry which is preliminary data.</text>
</comment>
<dbReference type="SUPFAM" id="SSF51316">
    <property type="entry name" value="Mss4-like"/>
    <property type="match status" value="1"/>
</dbReference>
<dbReference type="PROSITE" id="PS51891">
    <property type="entry name" value="CENP_V_GFA"/>
    <property type="match status" value="1"/>
</dbReference>
<dbReference type="PANTHER" id="PTHR28620">
    <property type="entry name" value="CENTROMERE PROTEIN V"/>
    <property type="match status" value="1"/>
</dbReference>
<evidence type="ECO:0000313" key="6">
    <source>
        <dbReference type="Proteomes" id="UP000248926"/>
    </source>
</evidence>
<evidence type="ECO:0000256" key="1">
    <source>
        <dbReference type="ARBA" id="ARBA00005495"/>
    </source>
</evidence>
<organism evidence="5 6">
    <name type="scientific">Dyella jiangningensis</name>
    <dbReference type="NCBI Taxonomy" id="1379159"/>
    <lineage>
        <taxon>Bacteria</taxon>
        <taxon>Pseudomonadati</taxon>
        <taxon>Pseudomonadota</taxon>
        <taxon>Gammaproteobacteria</taxon>
        <taxon>Lysobacterales</taxon>
        <taxon>Rhodanobacteraceae</taxon>
        <taxon>Dyella</taxon>
    </lineage>
</organism>
<gene>
    <name evidence="5" type="ORF">CA260_09365</name>
</gene>
<dbReference type="InterPro" id="IPR011057">
    <property type="entry name" value="Mss4-like_sf"/>
</dbReference>
<dbReference type="Gene3D" id="2.170.150.70">
    <property type="match status" value="1"/>
</dbReference>
<name>A0A328P6V3_9GAMM</name>
<sequence length="116" mass="13170">MQKGSCHCGRITFEVEGEPTQAIECNCTHCSRKGFLLWFVPRARFHLHAAEDALSSYQFNRHMIDHRFCPHCGCQPFAYGKDPKSGDDMVAVNVRCLEGIELASVERRSFDGLHLL</sequence>
<dbReference type="Proteomes" id="UP000248926">
    <property type="component" value="Unassembled WGS sequence"/>
</dbReference>
<dbReference type="InterPro" id="IPR052355">
    <property type="entry name" value="CENP-V-like"/>
</dbReference>
<evidence type="ECO:0000256" key="2">
    <source>
        <dbReference type="ARBA" id="ARBA00022723"/>
    </source>
</evidence>
<dbReference type="Pfam" id="PF04828">
    <property type="entry name" value="GFA"/>
    <property type="match status" value="1"/>
</dbReference>
<evidence type="ECO:0000313" key="5">
    <source>
        <dbReference type="EMBL" id="RAO78017.1"/>
    </source>
</evidence>
<dbReference type="InterPro" id="IPR006913">
    <property type="entry name" value="CENP-V/GFA"/>
</dbReference>
<proteinExistence type="inferred from homology"/>
<keyword evidence="6" id="KW-1185">Reference proteome</keyword>
<dbReference type="EMBL" id="NFZS01000001">
    <property type="protein sequence ID" value="RAO78017.1"/>
    <property type="molecule type" value="Genomic_DNA"/>
</dbReference>
<evidence type="ECO:0000259" key="4">
    <source>
        <dbReference type="PROSITE" id="PS51891"/>
    </source>
</evidence>
<dbReference type="AlphaFoldDB" id="A0A328P6V3"/>
<keyword evidence="3" id="KW-0862">Zinc</keyword>
<keyword evidence="2" id="KW-0479">Metal-binding</keyword>
<reference evidence="5 6" key="1">
    <citation type="journal article" date="2018" name="Genet. Mol. Biol.">
        <title>The genome sequence of Dyella jiangningensis FCAV SCS01 from a lignocellulose-decomposing microbial consortium metagenome reveals potential for biotechnological applications.</title>
        <authorList>
            <person name="Desiderato J.G."/>
            <person name="Alvarenga D.O."/>
            <person name="Constancio M.T.L."/>
            <person name="Alves L.M.C."/>
            <person name="Varani A.M."/>
        </authorList>
    </citation>
    <scope>NUCLEOTIDE SEQUENCE [LARGE SCALE GENOMIC DNA]</scope>
    <source>
        <strain evidence="5 6">FCAV SCS01</strain>
    </source>
</reference>
<dbReference type="OrthoDB" id="9805575at2"/>
<dbReference type="PANTHER" id="PTHR28620:SF1">
    <property type="entry name" value="CENP-V_GFA DOMAIN-CONTAINING PROTEIN"/>
    <property type="match status" value="1"/>
</dbReference>
<accession>A0A328P6V3</accession>
<protein>
    <submittedName>
        <fullName evidence="5">Aldehyde-activating protein</fullName>
    </submittedName>
</protein>
<comment type="similarity">
    <text evidence="1">Belongs to the Gfa family.</text>
</comment>